<dbReference type="RefSeq" id="WP_340361091.1">
    <property type="nucleotide sequence ID" value="NZ_JBBKZU010000025.1"/>
</dbReference>
<evidence type="ECO:0000313" key="3">
    <source>
        <dbReference type="EMBL" id="MEJ8815897.1"/>
    </source>
</evidence>
<evidence type="ECO:0000259" key="2">
    <source>
        <dbReference type="PROSITE" id="PS01124"/>
    </source>
</evidence>
<name>A0ABU8VRW3_9BURK</name>
<evidence type="ECO:0000313" key="4">
    <source>
        <dbReference type="Proteomes" id="UP001365846"/>
    </source>
</evidence>
<dbReference type="PROSITE" id="PS01124">
    <property type="entry name" value="HTH_ARAC_FAMILY_2"/>
    <property type="match status" value="1"/>
</dbReference>
<feature type="domain" description="HTH araC/xylS-type" evidence="2">
    <location>
        <begin position="274"/>
        <end position="350"/>
    </location>
</feature>
<keyword evidence="4" id="KW-1185">Reference proteome</keyword>
<accession>A0ABU8VRW3</accession>
<organism evidence="3 4">
    <name type="scientific">Variovorax ureilyticus</name>
    <dbReference type="NCBI Taxonomy" id="1836198"/>
    <lineage>
        <taxon>Bacteria</taxon>
        <taxon>Pseudomonadati</taxon>
        <taxon>Pseudomonadota</taxon>
        <taxon>Betaproteobacteria</taxon>
        <taxon>Burkholderiales</taxon>
        <taxon>Comamonadaceae</taxon>
        <taxon>Variovorax</taxon>
    </lineage>
</organism>
<dbReference type="EMBL" id="JBBKZU010000025">
    <property type="protein sequence ID" value="MEJ8815897.1"/>
    <property type="molecule type" value="Genomic_DNA"/>
</dbReference>
<keyword evidence="1" id="KW-0238">DNA-binding</keyword>
<dbReference type="InterPro" id="IPR032687">
    <property type="entry name" value="AraC-type_N"/>
</dbReference>
<dbReference type="PANTHER" id="PTHR47894:SF4">
    <property type="entry name" value="HTH-TYPE TRANSCRIPTIONAL REGULATOR GADX"/>
    <property type="match status" value="1"/>
</dbReference>
<dbReference type="SMART" id="SM00342">
    <property type="entry name" value="HTH_ARAC"/>
    <property type="match status" value="1"/>
</dbReference>
<dbReference type="PANTHER" id="PTHR47894">
    <property type="entry name" value="HTH-TYPE TRANSCRIPTIONAL REGULATOR GADX"/>
    <property type="match status" value="1"/>
</dbReference>
<sequence>MEVPLQMCAAISIALASLDFPALSCSPTWTSTMPQVAVIHKRRISLTRGATLAGYEILARSVGLDPMRMVKEAGLPLELLANPDTLVSVDSVAKLLEESARRSNQEAFGLLLAEGRRLSNLGVLAAVVREEPTLRAALESLARYMCLQNGGLGLNLDNMGEFTLIRVKLQLRKPAHSRQGIEMGAAITLRTLRALARENFDPVSICFCHGRPSSLEVHNRVLGARIDFTHSFDAIVCRSRALDLPIESADPELGAALKRRLDQQLIEPGDKPRDRVRQIVRVLIPSGECSVERVAQQLGTHRRTLNRQLAYAGESVSTLIDDVRAEMAETYLVGGVLTLYQVGDLLGFASGAESRAGSADGTA</sequence>
<dbReference type="InterPro" id="IPR018060">
    <property type="entry name" value="HTH_AraC"/>
</dbReference>
<proteinExistence type="predicted"/>
<reference evidence="3 4" key="1">
    <citation type="submission" date="2024-03" db="EMBL/GenBank/DDBJ databases">
        <title>Novel species of the genus Variovorax.</title>
        <authorList>
            <person name="Liu Q."/>
            <person name="Xin Y.-H."/>
        </authorList>
    </citation>
    <scope>NUCLEOTIDE SEQUENCE [LARGE SCALE GENOMIC DNA]</scope>
    <source>
        <strain evidence="3 4">KACC 18899</strain>
    </source>
</reference>
<comment type="caution">
    <text evidence="3">The sequence shown here is derived from an EMBL/GenBank/DDBJ whole genome shotgun (WGS) entry which is preliminary data.</text>
</comment>
<dbReference type="Pfam" id="PF12625">
    <property type="entry name" value="Arabinose_bd"/>
    <property type="match status" value="1"/>
</dbReference>
<gene>
    <name evidence="3" type="ORF">WKW77_32880</name>
</gene>
<dbReference type="Proteomes" id="UP001365846">
    <property type="component" value="Unassembled WGS sequence"/>
</dbReference>
<protein>
    <submittedName>
        <fullName evidence="3">AraC family transcriptional regulator ligand-binding domain-containing protein</fullName>
    </submittedName>
</protein>
<dbReference type="Gene3D" id="1.10.10.60">
    <property type="entry name" value="Homeodomain-like"/>
    <property type="match status" value="1"/>
</dbReference>
<evidence type="ECO:0000256" key="1">
    <source>
        <dbReference type="ARBA" id="ARBA00023125"/>
    </source>
</evidence>